<dbReference type="Proteomes" id="UP000676325">
    <property type="component" value="Unassembled WGS sequence"/>
</dbReference>
<dbReference type="PANTHER" id="PTHR48228:SF4">
    <property type="entry name" value="BLR3030 PROTEIN"/>
    <property type="match status" value="1"/>
</dbReference>
<dbReference type="InterPro" id="IPR023606">
    <property type="entry name" value="CoA-Trfase_III_dom_1_sf"/>
</dbReference>
<dbReference type="InterPro" id="IPR050509">
    <property type="entry name" value="CoA-transferase_III"/>
</dbReference>
<dbReference type="SUPFAM" id="SSF89796">
    <property type="entry name" value="CoA-transferase family III (CaiB/BaiF)"/>
    <property type="match status" value="2"/>
</dbReference>
<evidence type="ECO:0000313" key="2">
    <source>
        <dbReference type="Proteomes" id="UP000676325"/>
    </source>
</evidence>
<proteinExistence type="predicted"/>
<dbReference type="GO" id="GO:0016740">
    <property type="term" value="F:transferase activity"/>
    <property type="evidence" value="ECO:0007669"/>
    <property type="project" value="UniProtKB-KW"/>
</dbReference>
<keyword evidence="2" id="KW-1185">Reference proteome</keyword>
<dbReference type="AlphaFoldDB" id="A0A941EDF9"/>
<organism evidence="1 2">
    <name type="scientific">Actinospica acidithermotolerans</name>
    <dbReference type="NCBI Taxonomy" id="2828514"/>
    <lineage>
        <taxon>Bacteria</taxon>
        <taxon>Bacillati</taxon>
        <taxon>Actinomycetota</taxon>
        <taxon>Actinomycetes</taxon>
        <taxon>Catenulisporales</taxon>
        <taxon>Actinospicaceae</taxon>
        <taxon>Actinospica</taxon>
    </lineage>
</organism>
<dbReference type="Pfam" id="PF02515">
    <property type="entry name" value="CoA_transf_3"/>
    <property type="match status" value="1"/>
</dbReference>
<keyword evidence="1" id="KW-0808">Transferase</keyword>
<protein>
    <submittedName>
        <fullName evidence="1">CoA transferase</fullName>
    </submittedName>
</protein>
<evidence type="ECO:0000313" key="1">
    <source>
        <dbReference type="EMBL" id="MBR7829486.1"/>
    </source>
</evidence>
<sequence>MLAEVRGVGEPAGWVVDARRVAASFRGDQLLRRDGVKFPSFAPLSGFFRTNDGWVRTHANYDHHRARLIGALGLDASADRAALATRLEQLGAIEAEELVRANGGIAAAVRTPDEWRAHPQSAAAAELPLVAIERLAAADVREREDLRVRGFGLTAPVDALRPAAGLRVLDLTRVIAGPVATRTLALLGADVLRIDSPQMPEIAAQHLDNGMGKRSALLDLRDQKQHTVFERLLDSADVVVTGYRPHALDAFGLDAATLAARRPGLVVATLDAWGSVGPWGGRRGFDSIVQAASGISVLEATDGAAGAPGALPAQALDHATGYLLAAGVLQAVRQQTVQGGSRHVHAHLARTAHALIANSSPDGNSQQATNTALDFDACLAEQATHEGILRYARPALASVTRAVDYPSAGGTWGADEPAWT</sequence>
<dbReference type="Gene3D" id="3.40.50.10540">
    <property type="entry name" value="Crotonobetainyl-coa:carnitine coa-transferase, domain 1"/>
    <property type="match status" value="1"/>
</dbReference>
<dbReference type="PANTHER" id="PTHR48228">
    <property type="entry name" value="SUCCINYL-COA--D-CITRAMALATE COA-TRANSFERASE"/>
    <property type="match status" value="1"/>
</dbReference>
<gene>
    <name evidence="1" type="ORF">KDK95_24485</name>
</gene>
<comment type="caution">
    <text evidence="1">The sequence shown here is derived from an EMBL/GenBank/DDBJ whole genome shotgun (WGS) entry which is preliminary data.</text>
</comment>
<dbReference type="InterPro" id="IPR003673">
    <property type="entry name" value="CoA-Trfase_fam_III"/>
</dbReference>
<reference evidence="1" key="1">
    <citation type="submission" date="2021-04" db="EMBL/GenBank/DDBJ databases">
        <title>Genome based classification of Actinospica acidithermotolerans sp. nov., an actinobacterium isolated from an Indonesian hot spring.</title>
        <authorList>
            <person name="Kusuma A.B."/>
            <person name="Putra K.E."/>
            <person name="Nafisah S."/>
            <person name="Loh J."/>
            <person name="Nouioui I."/>
            <person name="Goodfellow M."/>
        </authorList>
    </citation>
    <scope>NUCLEOTIDE SEQUENCE</scope>
    <source>
        <strain evidence="1">MGRD01-02</strain>
    </source>
</reference>
<dbReference type="Gene3D" id="3.30.1540.10">
    <property type="entry name" value="formyl-coa transferase, domain 3"/>
    <property type="match status" value="1"/>
</dbReference>
<dbReference type="InterPro" id="IPR044855">
    <property type="entry name" value="CoA-Trfase_III_dom3_sf"/>
</dbReference>
<name>A0A941EDF9_9ACTN</name>
<accession>A0A941EDF9</accession>
<dbReference type="EMBL" id="JAGSOH010000087">
    <property type="protein sequence ID" value="MBR7829486.1"/>
    <property type="molecule type" value="Genomic_DNA"/>
</dbReference>